<dbReference type="PANTHER" id="PTHR33376:SF4">
    <property type="entry name" value="SIALIC ACID-BINDING PERIPLASMIC PROTEIN SIAP"/>
    <property type="match status" value="1"/>
</dbReference>
<dbReference type="SUPFAM" id="SSF53850">
    <property type="entry name" value="Periplasmic binding protein-like II"/>
    <property type="match status" value="1"/>
</dbReference>
<evidence type="ECO:0000256" key="1">
    <source>
        <dbReference type="ARBA" id="ARBA00004196"/>
    </source>
</evidence>
<gene>
    <name evidence="5" type="ORF">JQ619_01330</name>
</gene>
<evidence type="ECO:0000313" key="6">
    <source>
        <dbReference type="Proteomes" id="UP001314635"/>
    </source>
</evidence>
<protein>
    <submittedName>
        <fullName evidence="5">TRAP transporter substrate-binding protein</fullName>
    </submittedName>
</protein>
<dbReference type="PANTHER" id="PTHR33376">
    <property type="match status" value="1"/>
</dbReference>
<dbReference type="InterPro" id="IPR018389">
    <property type="entry name" value="DctP_fam"/>
</dbReference>
<dbReference type="Pfam" id="PF03480">
    <property type="entry name" value="DctP"/>
    <property type="match status" value="1"/>
</dbReference>
<comment type="subcellular location">
    <subcellularLocation>
        <location evidence="1">Cell envelope</location>
    </subcellularLocation>
</comment>
<dbReference type="InterPro" id="IPR004682">
    <property type="entry name" value="TRAP_DctP"/>
</dbReference>
<evidence type="ECO:0000256" key="4">
    <source>
        <dbReference type="ARBA" id="ARBA00022729"/>
    </source>
</evidence>
<evidence type="ECO:0000256" key="3">
    <source>
        <dbReference type="ARBA" id="ARBA00022448"/>
    </source>
</evidence>
<dbReference type="CDD" id="cd13603">
    <property type="entry name" value="PBP2_TRAP_Siap_TeaA_like"/>
    <property type="match status" value="1"/>
</dbReference>
<dbReference type="InterPro" id="IPR038404">
    <property type="entry name" value="TRAP_DctP_sf"/>
</dbReference>
<dbReference type="Proteomes" id="UP001314635">
    <property type="component" value="Unassembled WGS sequence"/>
</dbReference>
<evidence type="ECO:0000256" key="2">
    <source>
        <dbReference type="ARBA" id="ARBA00009023"/>
    </source>
</evidence>
<dbReference type="NCBIfam" id="NF037995">
    <property type="entry name" value="TRAP_S1"/>
    <property type="match status" value="1"/>
</dbReference>
<proteinExistence type="inferred from homology"/>
<comment type="caution">
    <text evidence="5">The sequence shown here is derived from an EMBL/GenBank/DDBJ whole genome shotgun (WGS) entry which is preliminary data.</text>
</comment>
<keyword evidence="6" id="KW-1185">Reference proteome</keyword>
<dbReference type="EMBL" id="JAFCLK010000001">
    <property type="protein sequence ID" value="MBR1134401.1"/>
    <property type="molecule type" value="Genomic_DNA"/>
</dbReference>
<dbReference type="PIRSF" id="PIRSF006470">
    <property type="entry name" value="DctB"/>
    <property type="match status" value="1"/>
</dbReference>
<dbReference type="Gene3D" id="3.40.190.170">
    <property type="entry name" value="Bacterial extracellular solute-binding protein, family 7"/>
    <property type="match status" value="1"/>
</dbReference>
<name>A0ABS5G122_9BRAD</name>
<comment type="similarity">
    <text evidence="2">Belongs to the bacterial solute-binding protein 7 family.</text>
</comment>
<keyword evidence="3" id="KW-0813">Transport</keyword>
<dbReference type="NCBIfam" id="TIGR00787">
    <property type="entry name" value="dctP"/>
    <property type="match status" value="1"/>
</dbReference>
<sequence>MLSVAYNAQPQSPQQMAADEVRAKLIGAAGKSFVVDERGGGALGSETAILAATRSGAVDVSVLSGPVLGPVVPEMGMFDIPFLFRDAAHAKAVAEGPVGAGVAAKFADKGLVLLAVGLHGFRNITNSKRPIITPDDVKGLKIRVLPNAVYQMTFKALGADVVPMDFPLVYAALKDGRLDGQENPIATIASSRFDEVQKHLTLTGHFFSPVAIVANRAMFEQLDPSERSALIAAAKGAAEVTWTSKINTEKLDLLRQKGMQVVETFDRRAFVEAMKPLEPEFEKRFGKEALAAIRSTP</sequence>
<organism evidence="5 6">
    <name type="scientific">Bradyrhizobium denitrificans</name>
    <dbReference type="NCBI Taxonomy" id="2734912"/>
    <lineage>
        <taxon>Bacteria</taxon>
        <taxon>Pseudomonadati</taxon>
        <taxon>Pseudomonadota</taxon>
        <taxon>Alphaproteobacteria</taxon>
        <taxon>Hyphomicrobiales</taxon>
        <taxon>Nitrobacteraceae</taxon>
        <taxon>Bradyrhizobium</taxon>
    </lineage>
</organism>
<evidence type="ECO:0000313" key="5">
    <source>
        <dbReference type="EMBL" id="MBR1134401.1"/>
    </source>
</evidence>
<dbReference type="RefSeq" id="WP_012047250.1">
    <property type="nucleotide sequence ID" value="NZ_JABFDP010000004.1"/>
</dbReference>
<reference evidence="6" key="1">
    <citation type="journal article" date="2021" name="ISME J.">
        <title>Evolutionary origin and ecological implication of a unique nif island in free-living Bradyrhizobium lineages.</title>
        <authorList>
            <person name="Tao J."/>
        </authorList>
    </citation>
    <scope>NUCLEOTIDE SEQUENCE [LARGE SCALE GENOMIC DNA]</scope>
    <source>
        <strain evidence="6">SZCCT0094</strain>
    </source>
</reference>
<accession>A0ABS5G122</accession>
<keyword evidence="4" id="KW-0732">Signal</keyword>